<dbReference type="HOGENOM" id="CLU_1381917_0_0_0"/>
<protein>
    <submittedName>
        <fullName evidence="2">Putative sortase family protein</fullName>
    </submittedName>
</protein>
<dbReference type="InterPro" id="IPR005754">
    <property type="entry name" value="Sortase"/>
</dbReference>
<reference evidence="2 3" key="1">
    <citation type="journal article" date="2013" name="Nat. Biotechnol.">
        <title>Genome sequences of rare, uncultured bacteria obtained by differential coverage binning of multiple metagenomes.</title>
        <authorList>
            <person name="Albertsen M."/>
            <person name="Hugenholtz P."/>
            <person name="Skarshewski A."/>
            <person name="Nielsen K.L."/>
            <person name="Tyson G.W."/>
            <person name="Nielsen P.H."/>
        </authorList>
    </citation>
    <scope>NUCLEOTIDE SEQUENCE [LARGE SCALE GENOMIC DNA]</scope>
    <source>
        <strain evidence="2">TM71</strain>
    </source>
</reference>
<dbReference type="Pfam" id="PF04203">
    <property type="entry name" value="Sortase"/>
    <property type="match status" value="1"/>
</dbReference>
<evidence type="ECO:0000313" key="3">
    <source>
        <dbReference type="Proteomes" id="UP000013893"/>
    </source>
</evidence>
<dbReference type="CDD" id="cd05830">
    <property type="entry name" value="Sortase_E"/>
    <property type="match status" value="1"/>
</dbReference>
<dbReference type="EMBL" id="CP005957">
    <property type="protein sequence ID" value="AGL62027.1"/>
    <property type="molecule type" value="Genomic_DNA"/>
</dbReference>
<dbReference type="SUPFAM" id="SSF63817">
    <property type="entry name" value="Sortase"/>
    <property type="match status" value="1"/>
</dbReference>
<evidence type="ECO:0000313" key="2">
    <source>
        <dbReference type="EMBL" id="AGL62027.1"/>
    </source>
</evidence>
<dbReference type="OrthoDB" id="9777984at2"/>
<accession>R4PWA1</accession>
<dbReference type="MEROPS" id="C60.001"/>
<evidence type="ECO:0000256" key="1">
    <source>
        <dbReference type="ARBA" id="ARBA00022801"/>
    </source>
</evidence>
<dbReference type="NCBIfam" id="TIGR01076">
    <property type="entry name" value="sortase_fam"/>
    <property type="match status" value="1"/>
</dbReference>
<keyword evidence="3" id="KW-1185">Reference proteome</keyword>
<sequence>MLKIKKRRSIGIPRIALLGTALLLLSGGLYLLLLVASPSLAPLITMKPIEVRSLPAPQATDNRVIIPKIGVNIPYDKGAASLDRGAEWRYPERGNPEKGGNFIIAAHRFSIQPTPQGTIEKSPFYHIDKLAVGDKIVIDYIGTRYGYEIEKIFTVKPTQVEIEAPSTDAKLTLYTCELDGSDAGRVVVVAKPLGKVAL</sequence>
<proteinExistence type="predicted"/>
<dbReference type="InterPro" id="IPR023365">
    <property type="entry name" value="Sortase_dom-sf"/>
</dbReference>
<dbReference type="STRING" id="1332188.L336_0319"/>
<dbReference type="AlphaFoldDB" id="R4PWA1"/>
<dbReference type="Proteomes" id="UP000013893">
    <property type="component" value="Chromosome"/>
</dbReference>
<name>R4PWA1_9BACT</name>
<dbReference type="Gene3D" id="2.40.260.10">
    <property type="entry name" value="Sortase"/>
    <property type="match status" value="1"/>
</dbReference>
<dbReference type="InterPro" id="IPR042003">
    <property type="entry name" value="Sortase_E"/>
</dbReference>
<dbReference type="RefSeq" id="WP_015641477.1">
    <property type="nucleotide sequence ID" value="NC_021219.1"/>
</dbReference>
<dbReference type="GO" id="GO:0016787">
    <property type="term" value="F:hydrolase activity"/>
    <property type="evidence" value="ECO:0007669"/>
    <property type="project" value="UniProtKB-KW"/>
</dbReference>
<dbReference type="KEGG" id="saal:L336_0319"/>
<organism evidence="2 3">
    <name type="scientific">Candidatus Saccharimonas aalborgensis</name>
    <dbReference type="NCBI Taxonomy" id="1332188"/>
    <lineage>
        <taxon>Bacteria</taxon>
        <taxon>Candidatus Saccharimonadota</taxon>
        <taxon>Candidatus Saccharimonadia</taxon>
        <taxon>Candidatus Saccharimonadales</taxon>
        <taxon>Candidatus Saccharimonadaceae</taxon>
        <taxon>Candidatus Saccharimonas</taxon>
    </lineage>
</organism>
<keyword evidence="1" id="KW-0378">Hydrolase</keyword>
<gene>
    <name evidence="2" type="ORF">L336_0319</name>
</gene>